<dbReference type="Proteomes" id="UP000663824">
    <property type="component" value="Unassembled WGS sequence"/>
</dbReference>
<feature type="compositionally biased region" description="Polar residues" evidence="1">
    <location>
        <begin position="62"/>
        <end position="72"/>
    </location>
</feature>
<dbReference type="EMBL" id="CAJNRE010001656">
    <property type="protein sequence ID" value="CAF1949012.1"/>
    <property type="molecule type" value="Genomic_DNA"/>
</dbReference>
<sequence length="161" mass="18188">MLANPNCELELNFIPHNTLDQWYKSVRINKSQDQIDDDGDSLQITEIYQVNKTLDEIINSSQTMSPKPTASPLTIDEDSQESACERQTPTVSSSKMHIMECDGNGNTSDVTLANLRLLVELFNLFYEYGLNVQQILIDLSDVIIPLHPVTTISYCYIMLSI</sequence>
<protein>
    <submittedName>
        <fullName evidence="2">Uncharacterized protein</fullName>
    </submittedName>
</protein>
<feature type="region of interest" description="Disordered" evidence="1">
    <location>
        <begin position="62"/>
        <end position="82"/>
    </location>
</feature>
<evidence type="ECO:0000313" key="3">
    <source>
        <dbReference type="EMBL" id="CAF4503539.1"/>
    </source>
</evidence>
<dbReference type="AlphaFoldDB" id="A0A816LYL0"/>
<evidence type="ECO:0000313" key="2">
    <source>
        <dbReference type="EMBL" id="CAF1949012.1"/>
    </source>
</evidence>
<comment type="caution">
    <text evidence="2">The sequence shown here is derived from an EMBL/GenBank/DDBJ whole genome shotgun (WGS) entry which is preliminary data.</text>
</comment>
<name>A0A816LYL0_9BILA</name>
<proteinExistence type="predicted"/>
<reference evidence="2" key="1">
    <citation type="submission" date="2021-02" db="EMBL/GenBank/DDBJ databases">
        <authorList>
            <person name="Nowell W R."/>
        </authorList>
    </citation>
    <scope>NUCLEOTIDE SEQUENCE</scope>
</reference>
<dbReference type="EMBL" id="CAJOBI010082358">
    <property type="protein sequence ID" value="CAF4503539.1"/>
    <property type="molecule type" value="Genomic_DNA"/>
</dbReference>
<evidence type="ECO:0000313" key="4">
    <source>
        <dbReference type="Proteomes" id="UP000663824"/>
    </source>
</evidence>
<gene>
    <name evidence="2" type="ORF">MBJ925_LOCUS5819</name>
    <name evidence="3" type="ORF">SMN809_LOCUS35022</name>
</gene>
<evidence type="ECO:0000256" key="1">
    <source>
        <dbReference type="SAM" id="MobiDB-lite"/>
    </source>
</evidence>
<dbReference type="Proteomes" id="UP000676336">
    <property type="component" value="Unassembled WGS sequence"/>
</dbReference>
<accession>A0A816LYL0</accession>
<organism evidence="2 4">
    <name type="scientific">Rotaria magnacalcarata</name>
    <dbReference type="NCBI Taxonomy" id="392030"/>
    <lineage>
        <taxon>Eukaryota</taxon>
        <taxon>Metazoa</taxon>
        <taxon>Spiralia</taxon>
        <taxon>Gnathifera</taxon>
        <taxon>Rotifera</taxon>
        <taxon>Eurotatoria</taxon>
        <taxon>Bdelloidea</taxon>
        <taxon>Philodinida</taxon>
        <taxon>Philodinidae</taxon>
        <taxon>Rotaria</taxon>
    </lineage>
</organism>